<sequence>MMENTLPVVSVVTPSWNAEALIGKTIESVIDQSFANWEMIIVDDCSGDSTREVVQGWCDRDPRIRLIALPENFGGPAGPRNVGVQAAKGKYVAFLDADDIWHPDKLVLQLRLLEERGGVFACSAMVDFTDDRHIKFPRFEDLRFGVVNFNQQSIRNRIPTSSVIILRELLLCHPFEESIRYRAVEDNHCWLRILESGVVCHKLLLPVLNYRKVEGQISGSKLEMAKKVFMMHREYPGRSLPAALLMTFTHVCGAVYLRIFKGRM</sequence>
<evidence type="ECO:0000256" key="1">
    <source>
        <dbReference type="SAM" id="Phobius"/>
    </source>
</evidence>
<evidence type="ECO:0000313" key="3">
    <source>
        <dbReference type="EMBL" id="KGD63452.1"/>
    </source>
</evidence>
<feature type="domain" description="Glycosyltransferase 2-like" evidence="2">
    <location>
        <begin position="10"/>
        <end position="154"/>
    </location>
</feature>
<keyword evidence="1" id="KW-0472">Membrane</keyword>
<dbReference type="CDD" id="cd00761">
    <property type="entry name" value="Glyco_tranf_GTA_type"/>
    <property type="match status" value="1"/>
</dbReference>
<feature type="transmembrane region" description="Helical" evidence="1">
    <location>
        <begin position="240"/>
        <end position="260"/>
    </location>
</feature>
<dbReference type="AlphaFoldDB" id="A0A095SFX8"/>
<dbReference type="PANTHER" id="PTHR22916:SF3">
    <property type="entry name" value="UDP-GLCNAC:BETAGAL BETA-1,3-N-ACETYLGLUCOSAMINYLTRANSFERASE-LIKE PROTEIN 1"/>
    <property type="match status" value="1"/>
</dbReference>
<dbReference type="EMBL" id="ARXV01000017">
    <property type="protein sequence ID" value="KGD63452.1"/>
    <property type="molecule type" value="Genomic_DNA"/>
</dbReference>
<keyword evidence="4" id="KW-1185">Reference proteome</keyword>
<name>A0A095SFX8_9GAMM</name>
<dbReference type="eggNOG" id="COG0463">
    <property type="taxonomic scope" value="Bacteria"/>
</dbReference>
<comment type="caution">
    <text evidence="3">The sequence shown here is derived from an EMBL/GenBank/DDBJ whole genome shotgun (WGS) entry which is preliminary data.</text>
</comment>
<dbReference type="STRING" id="1177154.Y5S_03261"/>
<dbReference type="GO" id="GO:0016758">
    <property type="term" value="F:hexosyltransferase activity"/>
    <property type="evidence" value="ECO:0007669"/>
    <property type="project" value="UniProtKB-ARBA"/>
</dbReference>
<keyword evidence="1" id="KW-0812">Transmembrane</keyword>
<accession>A0A095SFX8</accession>
<proteinExistence type="predicted"/>
<dbReference type="InterPro" id="IPR029044">
    <property type="entry name" value="Nucleotide-diphossugar_trans"/>
</dbReference>
<dbReference type="Proteomes" id="UP000029444">
    <property type="component" value="Unassembled WGS sequence"/>
</dbReference>
<keyword evidence="1" id="KW-1133">Transmembrane helix</keyword>
<dbReference type="InterPro" id="IPR001173">
    <property type="entry name" value="Glyco_trans_2-like"/>
</dbReference>
<gene>
    <name evidence="3" type="ORF">Y5S_03261</name>
</gene>
<dbReference type="PANTHER" id="PTHR22916">
    <property type="entry name" value="GLYCOSYLTRANSFERASE"/>
    <property type="match status" value="1"/>
</dbReference>
<dbReference type="SUPFAM" id="SSF53448">
    <property type="entry name" value="Nucleotide-diphospho-sugar transferases"/>
    <property type="match status" value="1"/>
</dbReference>
<reference evidence="3 4" key="1">
    <citation type="submission" date="2012-09" db="EMBL/GenBank/DDBJ databases">
        <title>Genome Sequence of alkane-degrading Bacterium Alcanivorax sp. 19-m-6.</title>
        <authorList>
            <person name="Lai Q."/>
            <person name="Shao Z."/>
        </authorList>
    </citation>
    <scope>NUCLEOTIDE SEQUENCE [LARGE SCALE GENOMIC DNA]</scope>
    <source>
        <strain evidence="3 4">19-m-6</strain>
    </source>
</reference>
<evidence type="ECO:0000313" key="4">
    <source>
        <dbReference type="Proteomes" id="UP000029444"/>
    </source>
</evidence>
<dbReference type="Pfam" id="PF00535">
    <property type="entry name" value="Glycos_transf_2"/>
    <property type="match status" value="1"/>
</dbReference>
<dbReference type="RefSeq" id="WP_197055167.1">
    <property type="nucleotide sequence ID" value="NZ_ARXV01000017.1"/>
</dbReference>
<evidence type="ECO:0000259" key="2">
    <source>
        <dbReference type="Pfam" id="PF00535"/>
    </source>
</evidence>
<dbReference type="Gene3D" id="3.90.550.10">
    <property type="entry name" value="Spore Coat Polysaccharide Biosynthesis Protein SpsA, Chain A"/>
    <property type="match status" value="1"/>
</dbReference>
<protein>
    <submittedName>
        <fullName evidence="3">Teichuronic acid biosynthesis protein</fullName>
    </submittedName>
</protein>
<organism evidence="3 4">
    <name type="scientific">Alcanivorax nanhaiticus</name>
    <dbReference type="NCBI Taxonomy" id="1177154"/>
    <lineage>
        <taxon>Bacteria</taxon>
        <taxon>Pseudomonadati</taxon>
        <taxon>Pseudomonadota</taxon>
        <taxon>Gammaproteobacteria</taxon>
        <taxon>Oceanospirillales</taxon>
        <taxon>Alcanivoracaceae</taxon>
        <taxon>Alcanivorax</taxon>
    </lineage>
</organism>